<dbReference type="Pfam" id="PF18143">
    <property type="entry name" value="HAD_SAK_2"/>
    <property type="match status" value="1"/>
</dbReference>
<name>A0A378YXM5_9NOCA</name>
<accession>A0A378YXM5</accession>
<sequence>MTPHCRPIVFLDVDGPVIPFRAKPKGDQEGPPLREAQHTVNPLIERVDPTLGPLLSGLPGDLVWATTWGNEANRSIGPLLGLPELPVVEWPDRTDDRIDEWFGLHWKTRTLVERSAGGAFIWIDDEIGDDDRAWVAEHHPGEALLYRVDPRVGLWHSDFVALRAWFAIA</sequence>
<organism evidence="1 2">
    <name type="scientific">Nocardia otitidiscaviarum</name>
    <dbReference type="NCBI Taxonomy" id="1823"/>
    <lineage>
        <taxon>Bacteria</taxon>
        <taxon>Bacillati</taxon>
        <taxon>Actinomycetota</taxon>
        <taxon>Actinomycetes</taxon>
        <taxon>Mycobacteriales</taxon>
        <taxon>Nocardiaceae</taxon>
        <taxon>Nocardia</taxon>
    </lineage>
</organism>
<evidence type="ECO:0008006" key="3">
    <source>
        <dbReference type="Google" id="ProtNLM"/>
    </source>
</evidence>
<dbReference type="AlphaFoldDB" id="A0A378YXM5"/>
<dbReference type="RefSeq" id="WP_039814800.1">
    <property type="nucleotide sequence ID" value="NZ_UGRY01000002.1"/>
</dbReference>
<reference evidence="1 2" key="1">
    <citation type="submission" date="2018-06" db="EMBL/GenBank/DDBJ databases">
        <authorList>
            <consortium name="Pathogen Informatics"/>
            <person name="Doyle S."/>
        </authorList>
    </citation>
    <scope>NUCLEOTIDE SEQUENCE [LARGE SCALE GENOMIC DNA]</scope>
    <source>
        <strain evidence="1 2">NCTC1934</strain>
    </source>
</reference>
<keyword evidence="2" id="KW-1185">Reference proteome</keyword>
<gene>
    <name evidence="1" type="ORF">NCTC1934_04693</name>
</gene>
<protein>
    <recommendedName>
        <fullName evidence="3">Secreted protein</fullName>
    </recommendedName>
</protein>
<dbReference type="EMBL" id="UGRY01000002">
    <property type="protein sequence ID" value="SUA81270.1"/>
    <property type="molecule type" value="Genomic_DNA"/>
</dbReference>
<dbReference type="Proteomes" id="UP000255467">
    <property type="component" value="Unassembled WGS sequence"/>
</dbReference>
<evidence type="ECO:0000313" key="1">
    <source>
        <dbReference type="EMBL" id="SUA81270.1"/>
    </source>
</evidence>
<dbReference type="OrthoDB" id="5124141at2"/>
<proteinExistence type="predicted"/>
<evidence type="ECO:0000313" key="2">
    <source>
        <dbReference type="Proteomes" id="UP000255467"/>
    </source>
</evidence>